<dbReference type="Gene3D" id="3.10.310.30">
    <property type="match status" value="1"/>
</dbReference>
<dbReference type="GO" id="GO:0006281">
    <property type="term" value="P:DNA repair"/>
    <property type="evidence" value="ECO:0007669"/>
    <property type="project" value="InterPro"/>
</dbReference>
<evidence type="ECO:0000256" key="3">
    <source>
        <dbReference type="ARBA" id="ARBA00022722"/>
    </source>
</evidence>
<keyword evidence="10" id="KW-1185">Reference proteome</keyword>
<dbReference type="InterPro" id="IPR004610">
    <property type="entry name" value="RecJ"/>
</dbReference>
<evidence type="ECO:0000313" key="10">
    <source>
        <dbReference type="Proteomes" id="UP000191554"/>
    </source>
</evidence>
<dbReference type="STRING" id="48256.CLHUN_26460"/>
<dbReference type="GO" id="GO:0006310">
    <property type="term" value="P:DNA recombination"/>
    <property type="evidence" value="ECO:0007669"/>
    <property type="project" value="InterPro"/>
</dbReference>
<dbReference type="SUPFAM" id="SSF64182">
    <property type="entry name" value="DHH phosphoesterases"/>
    <property type="match status" value="1"/>
</dbReference>
<dbReference type="InterPro" id="IPR038763">
    <property type="entry name" value="DHH_sf"/>
</dbReference>
<organism evidence="9 10">
    <name type="scientific">Ruminiclostridium hungatei</name>
    <name type="common">Clostridium hungatei</name>
    <dbReference type="NCBI Taxonomy" id="48256"/>
    <lineage>
        <taxon>Bacteria</taxon>
        <taxon>Bacillati</taxon>
        <taxon>Bacillota</taxon>
        <taxon>Clostridia</taxon>
        <taxon>Eubacteriales</taxon>
        <taxon>Oscillospiraceae</taxon>
        <taxon>Ruminiclostridium</taxon>
    </lineage>
</organism>
<dbReference type="Pfam" id="PF01368">
    <property type="entry name" value="DHH"/>
    <property type="match status" value="1"/>
</dbReference>
<evidence type="ECO:0000256" key="2">
    <source>
        <dbReference type="ARBA" id="ARBA00019841"/>
    </source>
</evidence>
<dbReference type="OrthoDB" id="9809852at2"/>
<feature type="domain" description="DHHA1" evidence="7">
    <location>
        <begin position="355"/>
        <end position="446"/>
    </location>
</feature>
<protein>
    <recommendedName>
        <fullName evidence="2">Single-stranded-DNA-specific exonuclease RecJ</fullName>
    </recommendedName>
</protein>
<sequence length="587" mass="65307">MEKWILRNPKNDFEKMSRELGVSPLLCRIMVNRGITGPDSARSFLNPDMGALFDPRSMRDLEKGAAIIIDKIRLGKKIRIIGDYDVDGVVSTFILYTALERCGAKVDYAIPHRILDGYGINNTIIDKAREDLVDTIITCDNGISAGDQVKYARDAGITVVVTDHHEVPFIENENHERIHILPQADAVIDIKRPDCSYPFKLLCGAGVAFKFIQVLYEELDIPEAEYQDFYEFVAIATVCDVVDLTGENRIFVKKGLSMIGNTGNAGLKALMKQTGIWGKEIGVYHLGFIIGPCINASGRLDWAEKGLKLLLTREAEAAEKLAFELHQLNTERKNMTLAGVEETVAAIENSSLKEDKILVVYRPDVHESIAGIIAGKIREKYNVPAFIITDAETGVKGSGRSIEEYNMFEGLLECKELLTRFGGHPMAAGLSLERENLDLLRKRLNESAALTEEDLIPKVYIDARILLSHITIKLAEELALLEPYGKGNAKPLFAEKEITVSRAALLGSGRNVLKLRLEAAPGRHIDCIYFGSAADFDEYIAGKYGAVELEKLYKGIAEGIKLDIIFNIDINEYNGNRSVQLVMQHYR</sequence>
<keyword evidence="3" id="KW-0540">Nuclease</keyword>
<dbReference type="InterPro" id="IPR041122">
    <property type="entry name" value="RecJ_OB"/>
</dbReference>
<comment type="similarity">
    <text evidence="1">Belongs to the RecJ family.</text>
</comment>
<reference evidence="9 10" key="1">
    <citation type="submission" date="2017-03" db="EMBL/GenBank/DDBJ databases">
        <title>Genome sequence of Clostridium hungatei DSM 14427.</title>
        <authorList>
            <person name="Poehlein A."/>
            <person name="Daniel R."/>
        </authorList>
    </citation>
    <scope>NUCLEOTIDE SEQUENCE [LARGE SCALE GENOMIC DNA]</scope>
    <source>
        <strain evidence="9 10">DSM 14427</strain>
    </source>
</reference>
<keyword evidence="5 9" id="KW-0269">Exonuclease</keyword>
<evidence type="ECO:0000256" key="4">
    <source>
        <dbReference type="ARBA" id="ARBA00022801"/>
    </source>
</evidence>
<evidence type="ECO:0000313" key="9">
    <source>
        <dbReference type="EMBL" id="OPX43499.1"/>
    </source>
</evidence>
<evidence type="ECO:0000256" key="1">
    <source>
        <dbReference type="ARBA" id="ARBA00005915"/>
    </source>
</evidence>
<dbReference type="NCBIfam" id="TIGR00644">
    <property type="entry name" value="recJ"/>
    <property type="match status" value="1"/>
</dbReference>
<keyword evidence="4 9" id="KW-0378">Hydrolase</keyword>
<dbReference type="AlphaFoldDB" id="A0A1V4SHY4"/>
<gene>
    <name evidence="9" type="primary">recJ</name>
    <name evidence="9" type="ORF">CLHUN_26460</name>
</gene>
<name>A0A1V4SHY4_RUMHU</name>
<dbReference type="Pfam" id="PF02272">
    <property type="entry name" value="DHHA1"/>
    <property type="match status" value="1"/>
</dbReference>
<dbReference type="PANTHER" id="PTHR30255">
    <property type="entry name" value="SINGLE-STRANDED-DNA-SPECIFIC EXONUCLEASE RECJ"/>
    <property type="match status" value="1"/>
</dbReference>
<comment type="caution">
    <text evidence="9">The sequence shown here is derived from an EMBL/GenBank/DDBJ whole genome shotgun (WGS) entry which is preliminary data.</text>
</comment>
<dbReference type="GO" id="GO:0008409">
    <property type="term" value="F:5'-3' exonuclease activity"/>
    <property type="evidence" value="ECO:0007669"/>
    <property type="project" value="InterPro"/>
</dbReference>
<feature type="domain" description="RecJ OB" evidence="8">
    <location>
        <begin position="461"/>
        <end position="585"/>
    </location>
</feature>
<dbReference type="GO" id="GO:0003676">
    <property type="term" value="F:nucleic acid binding"/>
    <property type="evidence" value="ECO:0007669"/>
    <property type="project" value="InterPro"/>
</dbReference>
<dbReference type="Pfam" id="PF17768">
    <property type="entry name" value="RecJ_OB"/>
    <property type="match status" value="1"/>
</dbReference>
<feature type="domain" description="DDH" evidence="6">
    <location>
        <begin position="77"/>
        <end position="236"/>
    </location>
</feature>
<dbReference type="InterPro" id="IPR051673">
    <property type="entry name" value="SSDNA_exonuclease_RecJ"/>
</dbReference>
<evidence type="ECO:0000259" key="7">
    <source>
        <dbReference type="Pfam" id="PF02272"/>
    </source>
</evidence>
<accession>A0A1V4SHY4</accession>
<evidence type="ECO:0000256" key="5">
    <source>
        <dbReference type="ARBA" id="ARBA00022839"/>
    </source>
</evidence>
<dbReference type="PANTHER" id="PTHR30255:SF2">
    <property type="entry name" value="SINGLE-STRANDED-DNA-SPECIFIC EXONUCLEASE RECJ"/>
    <property type="match status" value="1"/>
</dbReference>
<dbReference type="InterPro" id="IPR003156">
    <property type="entry name" value="DHHA1_dom"/>
</dbReference>
<evidence type="ECO:0000259" key="6">
    <source>
        <dbReference type="Pfam" id="PF01368"/>
    </source>
</evidence>
<dbReference type="Gene3D" id="3.90.1640.30">
    <property type="match status" value="1"/>
</dbReference>
<dbReference type="Proteomes" id="UP000191554">
    <property type="component" value="Unassembled WGS sequence"/>
</dbReference>
<evidence type="ECO:0000259" key="8">
    <source>
        <dbReference type="Pfam" id="PF17768"/>
    </source>
</evidence>
<dbReference type="EMBL" id="MZGX01000017">
    <property type="protein sequence ID" value="OPX43499.1"/>
    <property type="molecule type" value="Genomic_DNA"/>
</dbReference>
<proteinExistence type="inferred from homology"/>
<dbReference type="InterPro" id="IPR001667">
    <property type="entry name" value="DDH_dom"/>
</dbReference>